<comment type="caution">
    <text evidence="3">The sequence shown here is derived from an EMBL/GenBank/DDBJ whole genome shotgun (WGS) entry which is preliminary data.</text>
</comment>
<dbReference type="Pfam" id="PF00188">
    <property type="entry name" value="CAP"/>
    <property type="match status" value="1"/>
</dbReference>
<name>A0ABV9D699_9MICO</name>
<dbReference type="InterPro" id="IPR035940">
    <property type="entry name" value="CAP_sf"/>
</dbReference>
<organism evidence="3 4">
    <name type="scientific">Georgenia faecalis</name>
    <dbReference type="NCBI Taxonomy" id="2483799"/>
    <lineage>
        <taxon>Bacteria</taxon>
        <taxon>Bacillati</taxon>
        <taxon>Actinomycetota</taxon>
        <taxon>Actinomycetes</taxon>
        <taxon>Micrococcales</taxon>
        <taxon>Bogoriellaceae</taxon>
        <taxon>Georgenia</taxon>
    </lineage>
</organism>
<gene>
    <name evidence="3" type="ORF">ACFO3F_02655</name>
</gene>
<feature type="compositionally biased region" description="Low complexity" evidence="1">
    <location>
        <begin position="136"/>
        <end position="181"/>
    </location>
</feature>
<evidence type="ECO:0000313" key="4">
    <source>
        <dbReference type="Proteomes" id="UP001595955"/>
    </source>
</evidence>
<dbReference type="InterPro" id="IPR014044">
    <property type="entry name" value="CAP_dom"/>
</dbReference>
<dbReference type="RefSeq" id="WP_122824682.1">
    <property type="nucleotide sequence ID" value="NZ_CP033325.1"/>
</dbReference>
<feature type="domain" description="SCP" evidence="2">
    <location>
        <begin position="187"/>
        <end position="310"/>
    </location>
</feature>
<accession>A0ABV9D699</accession>
<dbReference type="EMBL" id="JBHSGF010000002">
    <property type="protein sequence ID" value="MFC4554137.1"/>
    <property type="molecule type" value="Genomic_DNA"/>
</dbReference>
<protein>
    <submittedName>
        <fullName evidence="3">CAP domain-containing protein</fullName>
    </submittedName>
</protein>
<keyword evidence="4" id="KW-1185">Reference proteome</keyword>
<feature type="region of interest" description="Disordered" evidence="1">
    <location>
        <begin position="128"/>
        <end position="186"/>
    </location>
</feature>
<sequence length="312" mass="31939">MTAFRSQRPPVDRATHVASVRDRITAHTRSRGARQSTIIAGAAALSLVGSVAFAAVQGDTALDAGAATATMGLAGGLERSPEPAVVVPEDAEWTVAPTEIDVSVAKAPVLPLHEARAAVLAAEQEAAQEAAEAEQAEQAAQAAEAAAAAPAPARAAAPAEESAPAGQVAAAAPQAESAPSVNAAEGSERSALAAKLNGYRGSNGMPALGRDATLDAVAQNWAQWMASNRVLQHNPNYASEIGPGWSASGENIVRNTGGASMSADTVVNWMFNWWQNSAPHRANMLNDRYTHVGVGYVMGSGGPYAVFLFGGR</sequence>
<evidence type="ECO:0000259" key="2">
    <source>
        <dbReference type="SMART" id="SM00198"/>
    </source>
</evidence>
<dbReference type="Proteomes" id="UP001595955">
    <property type="component" value="Unassembled WGS sequence"/>
</dbReference>
<dbReference type="CDD" id="cd05379">
    <property type="entry name" value="CAP_bacterial"/>
    <property type="match status" value="1"/>
</dbReference>
<dbReference type="PANTHER" id="PTHR31157:SF1">
    <property type="entry name" value="SCP DOMAIN-CONTAINING PROTEIN"/>
    <property type="match status" value="1"/>
</dbReference>
<dbReference type="PANTHER" id="PTHR31157">
    <property type="entry name" value="SCP DOMAIN-CONTAINING PROTEIN"/>
    <property type="match status" value="1"/>
</dbReference>
<dbReference type="SMART" id="SM00198">
    <property type="entry name" value="SCP"/>
    <property type="match status" value="1"/>
</dbReference>
<reference evidence="4" key="1">
    <citation type="journal article" date="2019" name="Int. J. Syst. Evol. Microbiol.">
        <title>The Global Catalogue of Microorganisms (GCM) 10K type strain sequencing project: providing services to taxonomists for standard genome sequencing and annotation.</title>
        <authorList>
            <consortium name="The Broad Institute Genomics Platform"/>
            <consortium name="The Broad Institute Genome Sequencing Center for Infectious Disease"/>
            <person name="Wu L."/>
            <person name="Ma J."/>
        </authorList>
    </citation>
    <scope>NUCLEOTIDE SEQUENCE [LARGE SCALE GENOMIC DNA]</scope>
    <source>
        <strain evidence="4">JCM 3369</strain>
    </source>
</reference>
<evidence type="ECO:0000313" key="3">
    <source>
        <dbReference type="EMBL" id="MFC4554137.1"/>
    </source>
</evidence>
<evidence type="ECO:0000256" key="1">
    <source>
        <dbReference type="SAM" id="MobiDB-lite"/>
    </source>
</evidence>
<proteinExistence type="predicted"/>
<dbReference type="SUPFAM" id="SSF55797">
    <property type="entry name" value="PR-1-like"/>
    <property type="match status" value="1"/>
</dbReference>
<dbReference type="Gene3D" id="3.40.33.10">
    <property type="entry name" value="CAP"/>
    <property type="match status" value="1"/>
</dbReference>